<dbReference type="RefSeq" id="XP_046012119.1">
    <property type="nucleotide sequence ID" value="XM_046158940.1"/>
</dbReference>
<keyword evidence="1" id="KW-0732">Signal</keyword>
<dbReference type="AlphaFoldDB" id="A0A9P9BTG8"/>
<evidence type="ECO:0000256" key="1">
    <source>
        <dbReference type="SAM" id="SignalP"/>
    </source>
</evidence>
<protein>
    <recommendedName>
        <fullName evidence="2">Cyanovirin-N domain-containing protein</fullName>
    </recommendedName>
</protein>
<keyword evidence="4" id="KW-1185">Reference proteome</keyword>
<dbReference type="Pfam" id="PF08881">
    <property type="entry name" value="CVNH"/>
    <property type="match status" value="1"/>
</dbReference>
<organism evidence="3 4">
    <name type="scientific">Microdochium trichocladiopsis</name>
    <dbReference type="NCBI Taxonomy" id="1682393"/>
    <lineage>
        <taxon>Eukaryota</taxon>
        <taxon>Fungi</taxon>
        <taxon>Dikarya</taxon>
        <taxon>Ascomycota</taxon>
        <taxon>Pezizomycotina</taxon>
        <taxon>Sordariomycetes</taxon>
        <taxon>Xylariomycetidae</taxon>
        <taxon>Xylariales</taxon>
        <taxon>Microdochiaceae</taxon>
        <taxon>Microdochium</taxon>
    </lineage>
</organism>
<dbReference type="OrthoDB" id="2947935at2759"/>
<dbReference type="SMART" id="SM01111">
    <property type="entry name" value="CVNH"/>
    <property type="match status" value="1"/>
</dbReference>
<evidence type="ECO:0000259" key="2">
    <source>
        <dbReference type="SMART" id="SM01111"/>
    </source>
</evidence>
<gene>
    <name evidence="3" type="ORF">B0I36DRAFT_364305</name>
</gene>
<dbReference type="InterPro" id="IPR011058">
    <property type="entry name" value="Cyanovirin-N"/>
</dbReference>
<feature type="signal peptide" evidence="1">
    <location>
        <begin position="1"/>
        <end position="23"/>
    </location>
</feature>
<dbReference type="SUPFAM" id="SSF51322">
    <property type="entry name" value="Cyanovirin-N"/>
    <property type="match status" value="1"/>
</dbReference>
<feature type="chain" id="PRO_5040383346" description="Cyanovirin-N domain-containing protein" evidence="1">
    <location>
        <begin position="24"/>
        <end position="163"/>
    </location>
</feature>
<reference evidence="3" key="1">
    <citation type="journal article" date="2021" name="Nat. Commun.">
        <title>Genetic determinants of endophytism in the Arabidopsis root mycobiome.</title>
        <authorList>
            <person name="Mesny F."/>
            <person name="Miyauchi S."/>
            <person name="Thiergart T."/>
            <person name="Pickel B."/>
            <person name="Atanasova L."/>
            <person name="Karlsson M."/>
            <person name="Huettel B."/>
            <person name="Barry K.W."/>
            <person name="Haridas S."/>
            <person name="Chen C."/>
            <person name="Bauer D."/>
            <person name="Andreopoulos W."/>
            <person name="Pangilinan J."/>
            <person name="LaButti K."/>
            <person name="Riley R."/>
            <person name="Lipzen A."/>
            <person name="Clum A."/>
            <person name="Drula E."/>
            <person name="Henrissat B."/>
            <person name="Kohler A."/>
            <person name="Grigoriev I.V."/>
            <person name="Martin F.M."/>
            <person name="Hacquard S."/>
        </authorList>
    </citation>
    <scope>NUCLEOTIDE SEQUENCE</scope>
    <source>
        <strain evidence="3">MPI-CAGE-CH-0230</strain>
    </source>
</reference>
<dbReference type="EMBL" id="JAGTJQ010000006">
    <property type="protein sequence ID" value="KAH7029831.1"/>
    <property type="molecule type" value="Genomic_DNA"/>
</dbReference>
<evidence type="ECO:0000313" key="3">
    <source>
        <dbReference type="EMBL" id="KAH7029831.1"/>
    </source>
</evidence>
<evidence type="ECO:0000313" key="4">
    <source>
        <dbReference type="Proteomes" id="UP000756346"/>
    </source>
</evidence>
<accession>A0A9P9BTG8</accession>
<comment type="caution">
    <text evidence="3">The sequence shown here is derived from an EMBL/GenBank/DDBJ whole genome shotgun (WGS) entry which is preliminary data.</text>
</comment>
<name>A0A9P9BTG8_9PEZI</name>
<dbReference type="Gene3D" id="2.30.60.10">
    <property type="entry name" value="Cyanovirin-N"/>
    <property type="match status" value="1"/>
</dbReference>
<dbReference type="GeneID" id="70188486"/>
<dbReference type="Proteomes" id="UP000756346">
    <property type="component" value="Unassembled WGS sequence"/>
</dbReference>
<dbReference type="InterPro" id="IPR036673">
    <property type="entry name" value="Cyanovirin-N_sf"/>
</dbReference>
<feature type="domain" description="Cyanovirin-N" evidence="2">
    <location>
        <begin position="54"/>
        <end position="158"/>
    </location>
</feature>
<proteinExistence type="predicted"/>
<sequence length="163" mass="17168">MHFKTATIVALTASLGGNLFTSAAPVADVTIPKTLEIREILGDKTISLGKRDGGFLGSCRNVRLDGGAKTWLVAECRNLSGGWPTSRLNMNRCFVNSNGRLGYLQNGGYGGSCDVGGSFLSPSNELVINCPGYNGVWSGTLAYRINDHITNASGQLMCFGGST</sequence>